<dbReference type="Gene3D" id="2.160.20.10">
    <property type="entry name" value="Single-stranded right-handed beta-helix, Pectin lyase-like"/>
    <property type="match status" value="1"/>
</dbReference>
<organism evidence="1 2">
    <name type="scientific">Capsulimonas corticalis</name>
    <dbReference type="NCBI Taxonomy" id="2219043"/>
    <lineage>
        <taxon>Bacteria</taxon>
        <taxon>Bacillati</taxon>
        <taxon>Armatimonadota</taxon>
        <taxon>Armatimonadia</taxon>
        <taxon>Capsulimonadales</taxon>
        <taxon>Capsulimonadaceae</taxon>
        <taxon>Capsulimonas</taxon>
    </lineage>
</organism>
<dbReference type="SUPFAM" id="SSF51126">
    <property type="entry name" value="Pectin lyase-like"/>
    <property type="match status" value="1"/>
</dbReference>
<dbReference type="Proteomes" id="UP000287394">
    <property type="component" value="Chromosome"/>
</dbReference>
<dbReference type="RefSeq" id="WP_119319007.1">
    <property type="nucleotide sequence ID" value="NZ_AP025739.1"/>
</dbReference>
<evidence type="ECO:0000313" key="2">
    <source>
        <dbReference type="Proteomes" id="UP000287394"/>
    </source>
</evidence>
<name>A0A402CNC3_9BACT</name>
<sequence>MTNYYVRKSGSNAAAGTSAGAAWGTVGKALATGGTPVGGDVVYLGAGAYRETVTVGITPSSTLRIVGDVDGAQTGDMGEVVWTAYTTDDKTTPATTAPLNLSGKSFLQFEKIRFVGGNAATAVAAIVNASTLTSTNITFLDCTFEGVATSPTSRMVLIAGAAGVTQNILFDRCMFKAIVPASVALISTSTSTTGADWDVGVEFRNCRVDAGGAGTVFAITPATSGNTFKPGGLLIRNCTISGGATAVLASTGVSTSIPIRVENTLIVGAGTGMSAGTSGQIVENFCYVCANTPRTVVTAGAGSQTGPAWFPNLNTGYESVVGQQQRPYLYPNIGSNVLGFGSDATYTAPSYDLLNLSRPAGGGSTQAATGCFERHGTGLASAANADGGTGKCLQIVGPGDQDFQIPVDPVSTTITVKVLWDAGHGDTNKPQASLLPNAEIGYAGDTKTAVGTAGSAYETLTFTAFTPTSKGVVKLRMVSRAAAGTGNAYFDTVTRTP</sequence>
<dbReference type="InterPro" id="IPR011050">
    <property type="entry name" value="Pectin_lyase_fold/virulence"/>
</dbReference>
<dbReference type="AlphaFoldDB" id="A0A402CNC3"/>
<protein>
    <submittedName>
        <fullName evidence="1">Uncharacterized protein</fullName>
    </submittedName>
</protein>
<evidence type="ECO:0000313" key="1">
    <source>
        <dbReference type="EMBL" id="BDI33335.1"/>
    </source>
</evidence>
<dbReference type="KEGG" id="ccot:CCAX7_53860"/>
<dbReference type="EMBL" id="AP025739">
    <property type="protein sequence ID" value="BDI33335.1"/>
    <property type="molecule type" value="Genomic_DNA"/>
</dbReference>
<dbReference type="InterPro" id="IPR012334">
    <property type="entry name" value="Pectin_lyas_fold"/>
</dbReference>
<reference evidence="1 2" key="1">
    <citation type="journal article" date="2019" name="Int. J. Syst. Evol. Microbiol.">
        <title>Capsulimonas corticalis gen. nov., sp. nov., an aerobic capsulated bacterium, of a novel bacterial order, Capsulimonadales ord. nov., of the class Armatimonadia of the phylum Armatimonadetes.</title>
        <authorList>
            <person name="Li J."/>
            <person name="Kudo C."/>
            <person name="Tonouchi A."/>
        </authorList>
    </citation>
    <scope>NUCLEOTIDE SEQUENCE [LARGE SCALE GENOMIC DNA]</scope>
    <source>
        <strain evidence="1 2">AX-7</strain>
    </source>
</reference>
<proteinExistence type="predicted"/>
<accession>A0A402CNC3</accession>
<gene>
    <name evidence="1" type="ORF">CCAX7_53860</name>
</gene>
<keyword evidence="2" id="KW-1185">Reference proteome</keyword>
<dbReference type="OrthoDB" id="9795486at2"/>